<feature type="signal peptide" evidence="2">
    <location>
        <begin position="1"/>
        <end position="27"/>
    </location>
</feature>
<feature type="domain" description="Filamentous haemagglutinin FhaB/tRNA nuclease CdiA-like TPS" evidence="3">
    <location>
        <begin position="30"/>
        <end position="141"/>
    </location>
</feature>
<dbReference type="AlphaFoldDB" id="E0UG30"/>
<dbReference type="InterPro" id="IPR008638">
    <property type="entry name" value="FhaB/CdiA-like_TPS"/>
</dbReference>
<name>E0UG30_GLOV7</name>
<evidence type="ECO:0000259" key="3">
    <source>
        <dbReference type="SMART" id="SM00912"/>
    </source>
</evidence>
<dbReference type="EMBL" id="CP002198">
    <property type="protein sequence ID" value="ADN15531.1"/>
    <property type="molecule type" value="Genomic_DNA"/>
</dbReference>
<dbReference type="SUPFAM" id="SSF51126">
    <property type="entry name" value="Pectin lyase-like"/>
    <property type="match status" value="2"/>
</dbReference>
<dbReference type="InterPro" id="IPR011050">
    <property type="entry name" value="Pectin_lyase_fold/virulence"/>
</dbReference>
<proteinExistence type="predicted"/>
<dbReference type="SMART" id="SM00912">
    <property type="entry name" value="Haemagg_act"/>
    <property type="match status" value="1"/>
</dbReference>
<sequence>MKLNYFLSTAIATKLIVLWLLAPSASSQIVPDSTVPTEVQRVGNEYKITGGGTAGNNLFHSFREFSIPAGITAVFEQGANIKNIFTRVTGSSLSNIEGTLRANGINNFFFINPNGIIFGPNAQLDVSGSFVASTASSIKFADGTQFSSTNPSSSPVLTVSVPLGLQFADNPGPIINRSVSQVKNPNPQLSPTTVGLQIKAGNTFALVGGDIKLEGGYVTATGGRVELGSVGNNSFVALTPINQGWQLGYEGVTNFQDIALSNTSTVDASGAGGTGEVRGRNITLTGSSQINVNAIGTESAGSLTVNASEAIELSGRPTLSRPSGFFAAVLTSTQGNGGNVIINTPRLTLQEGAAIGLATTGQGRGGQLTINAQLVEIVGATARDNSLLTTSTGGPADAGSITINTERLVVADGGAIVAITASTGKGGIININASQSVEVTGSRPLPVRGVITPSQISTTSGYEIFNFSGSGTAGNLNINTGQLIVSDGGRISAGSFRGGEAGNLTINARSISLNNGKILAESTAGSGGNIFINASNLLILRNNSLISATAGTAQAGGNGGNITITAPFIFAVPNQNSDISANAFSGTGGKVTITETGLFGIEFRARSTPLSDITASSQLGKPGNVIFNRPEVDPQTGIVTLPSQIVDSEKVVAQSCGSGGTLARGEFVIKGRGGFPTDPYEIPELNTGIADVGVISSSSPSPVSREDAPKQTSKVNAAPESIIEAQGWMRDSEGNVILTAIGSQVTPSSSGLNSTQCQGEKALDHKL</sequence>
<dbReference type="STRING" id="497965.Cyan7822_3590"/>
<keyword evidence="5" id="KW-1185">Reference proteome</keyword>
<dbReference type="Pfam" id="PF05860">
    <property type="entry name" value="TPS"/>
    <property type="match status" value="1"/>
</dbReference>
<dbReference type="NCBIfam" id="TIGR01901">
    <property type="entry name" value="adhes_NPXG"/>
    <property type="match status" value="1"/>
</dbReference>
<organism evidence="4 5">
    <name type="scientific">Gloeothece verrucosa (strain PCC 7822)</name>
    <name type="common">Cyanothece sp. (strain PCC 7822)</name>
    <dbReference type="NCBI Taxonomy" id="497965"/>
    <lineage>
        <taxon>Bacteria</taxon>
        <taxon>Bacillati</taxon>
        <taxon>Cyanobacteriota</taxon>
        <taxon>Cyanophyceae</taxon>
        <taxon>Oscillatoriophycideae</taxon>
        <taxon>Chroococcales</taxon>
        <taxon>Aphanothecaceae</taxon>
        <taxon>Gloeothece</taxon>
        <taxon>Gloeothece verrucosa</taxon>
    </lineage>
</organism>
<evidence type="ECO:0000256" key="2">
    <source>
        <dbReference type="SAM" id="SignalP"/>
    </source>
</evidence>
<keyword evidence="2" id="KW-0732">Signal</keyword>
<dbReference type="KEGG" id="cyj:Cyan7822_3590"/>
<feature type="compositionally biased region" description="Polar residues" evidence="1">
    <location>
        <begin position="745"/>
        <end position="758"/>
    </location>
</feature>
<evidence type="ECO:0000313" key="5">
    <source>
        <dbReference type="Proteomes" id="UP000008206"/>
    </source>
</evidence>
<dbReference type="Proteomes" id="UP000008206">
    <property type="component" value="Chromosome"/>
</dbReference>
<feature type="chain" id="PRO_5003141259" evidence="2">
    <location>
        <begin position="28"/>
        <end position="767"/>
    </location>
</feature>
<dbReference type="OrthoDB" id="452776at2"/>
<protein>
    <submittedName>
        <fullName evidence="4">Filamentous hemagglutinin family outer membrane protein</fullName>
    </submittedName>
</protein>
<feature type="region of interest" description="Disordered" evidence="1">
    <location>
        <begin position="696"/>
        <end position="717"/>
    </location>
</feature>
<dbReference type="Gene3D" id="2.160.20.10">
    <property type="entry name" value="Single-stranded right-handed beta-helix, Pectin lyase-like"/>
    <property type="match status" value="2"/>
</dbReference>
<dbReference type="eggNOG" id="COG3210">
    <property type="taxonomic scope" value="Bacteria"/>
</dbReference>
<dbReference type="InterPro" id="IPR012334">
    <property type="entry name" value="Pectin_lyas_fold"/>
</dbReference>
<feature type="region of interest" description="Disordered" evidence="1">
    <location>
        <begin position="745"/>
        <end position="767"/>
    </location>
</feature>
<dbReference type="RefSeq" id="WP_013323600.1">
    <property type="nucleotide sequence ID" value="NC_014501.1"/>
</dbReference>
<evidence type="ECO:0000313" key="4">
    <source>
        <dbReference type="EMBL" id="ADN15531.1"/>
    </source>
</evidence>
<reference evidence="5" key="1">
    <citation type="journal article" date="2011" name="MBio">
        <title>Novel metabolic attributes of the genus Cyanothece, comprising a group of unicellular nitrogen-fixing Cyanobacteria.</title>
        <authorList>
            <person name="Bandyopadhyay A."/>
            <person name="Elvitigala T."/>
            <person name="Welsh E."/>
            <person name="Stockel J."/>
            <person name="Liberton M."/>
            <person name="Min H."/>
            <person name="Sherman L.A."/>
            <person name="Pakrasi H.B."/>
        </authorList>
    </citation>
    <scope>NUCLEOTIDE SEQUENCE [LARGE SCALE GENOMIC DNA]</scope>
    <source>
        <strain evidence="5">PCC 7822</strain>
    </source>
</reference>
<accession>E0UG30</accession>
<gene>
    <name evidence="4" type="ordered locus">Cyan7822_3590</name>
</gene>
<evidence type="ECO:0000256" key="1">
    <source>
        <dbReference type="SAM" id="MobiDB-lite"/>
    </source>
</evidence>
<dbReference type="HOGENOM" id="CLU_001325_0_0_3"/>